<gene>
    <name evidence="5" type="ORF">V5O48_009887</name>
</gene>
<evidence type="ECO:0000256" key="2">
    <source>
        <dbReference type="ARBA" id="ARBA00038334"/>
    </source>
</evidence>
<evidence type="ECO:0000256" key="1">
    <source>
        <dbReference type="ARBA" id="ARBA00022801"/>
    </source>
</evidence>
<feature type="domain" description="AB hydrolase-1" evidence="4">
    <location>
        <begin position="61"/>
        <end position="340"/>
    </location>
</feature>
<keyword evidence="1" id="KW-0378">Hydrolase</keyword>
<dbReference type="PRINTS" id="PR00412">
    <property type="entry name" value="EPOXHYDRLASE"/>
</dbReference>
<feature type="signal peptide" evidence="3">
    <location>
        <begin position="1"/>
        <end position="22"/>
    </location>
</feature>
<dbReference type="InterPro" id="IPR000639">
    <property type="entry name" value="Epox_hydrolase-like"/>
</dbReference>
<keyword evidence="6" id="KW-1185">Reference proteome</keyword>
<evidence type="ECO:0000259" key="4">
    <source>
        <dbReference type="Pfam" id="PF00561"/>
    </source>
</evidence>
<name>A0ABR3FA17_9AGAR</name>
<dbReference type="SUPFAM" id="SSF53474">
    <property type="entry name" value="alpha/beta-Hydrolases"/>
    <property type="match status" value="1"/>
</dbReference>
<protein>
    <recommendedName>
        <fullName evidence="4">AB hydrolase-1 domain-containing protein</fullName>
    </recommendedName>
</protein>
<organism evidence="5 6">
    <name type="scientific">Marasmius crinis-equi</name>
    <dbReference type="NCBI Taxonomy" id="585013"/>
    <lineage>
        <taxon>Eukaryota</taxon>
        <taxon>Fungi</taxon>
        <taxon>Dikarya</taxon>
        <taxon>Basidiomycota</taxon>
        <taxon>Agaricomycotina</taxon>
        <taxon>Agaricomycetes</taxon>
        <taxon>Agaricomycetidae</taxon>
        <taxon>Agaricales</taxon>
        <taxon>Marasmiineae</taxon>
        <taxon>Marasmiaceae</taxon>
        <taxon>Marasmius</taxon>
    </lineage>
</organism>
<dbReference type="Proteomes" id="UP001465976">
    <property type="component" value="Unassembled WGS sequence"/>
</dbReference>
<dbReference type="Pfam" id="PF00561">
    <property type="entry name" value="Abhydrolase_1"/>
    <property type="match status" value="1"/>
</dbReference>
<dbReference type="PANTHER" id="PTHR43329">
    <property type="entry name" value="EPOXIDE HYDROLASE"/>
    <property type="match status" value="1"/>
</dbReference>
<evidence type="ECO:0000256" key="3">
    <source>
        <dbReference type="SAM" id="SignalP"/>
    </source>
</evidence>
<feature type="chain" id="PRO_5045713173" description="AB hydrolase-1 domain-containing protein" evidence="3">
    <location>
        <begin position="23"/>
        <end position="356"/>
    </location>
</feature>
<evidence type="ECO:0000313" key="6">
    <source>
        <dbReference type="Proteomes" id="UP001465976"/>
    </source>
</evidence>
<dbReference type="EMBL" id="JBAHYK010000676">
    <property type="protein sequence ID" value="KAL0572069.1"/>
    <property type="molecule type" value="Genomic_DNA"/>
</dbReference>
<comment type="similarity">
    <text evidence="2">Belongs to the AB hydrolase superfamily. Epoxide hydrolase family.</text>
</comment>
<comment type="caution">
    <text evidence="5">The sequence shown here is derived from an EMBL/GenBank/DDBJ whole genome shotgun (WGS) entry which is preliminary data.</text>
</comment>
<accession>A0ABR3FA17</accession>
<sequence length="356" mass="39543">MRLSCSSLVATLAFLLPGIVGGTDLVKRGVLHPSNYKNITVSRGIHYGYYTSPPTENKRSVLLLHGWPGLAYDWRFQVDVLKEAGYGVIVPDMLGYGGTERPTDPEAYKSSLITRDLVDILDAESLGNNVVVIGHDWGAKVTARLANWFPERFSAFGYLAAGNLPPAFFASPYYELNNLTKAVIGYDLFGYWELFARPGRPQLLEDHLDSLLSVLHSADPVDWITHFAPLGALEAWVKEDRRPSATVWTPEEADVYLKAYSAPGALEASLSWYKIVFSDIEAKDNEGIPSQNLIVNKPVFFGAALADFVVIAAIQLQTTMNSTTNSTLHLYNGGHWIHWQQKDEVNRDLLAWIEGL</sequence>
<evidence type="ECO:0000313" key="5">
    <source>
        <dbReference type="EMBL" id="KAL0572069.1"/>
    </source>
</evidence>
<reference evidence="5 6" key="1">
    <citation type="submission" date="2024-02" db="EMBL/GenBank/DDBJ databases">
        <title>A draft genome for the cacao thread blight pathogen Marasmius crinis-equi.</title>
        <authorList>
            <person name="Cohen S.P."/>
            <person name="Baruah I.K."/>
            <person name="Amoako-Attah I."/>
            <person name="Bukari Y."/>
            <person name="Meinhardt L.W."/>
            <person name="Bailey B.A."/>
        </authorList>
    </citation>
    <scope>NUCLEOTIDE SEQUENCE [LARGE SCALE GENOMIC DNA]</scope>
    <source>
        <strain evidence="5 6">GH-76</strain>
    </source>
</reference>
<dbReference type="InterPro" id="IPR029058">
    <property type="entry name" value="AB_hydrolase_fold"/>
</dbReference>
<keyword evidence="3" id="KW-0732">Signal</keyword>
<proteinExistence type="inferred from homology"/>
<dbReference type="Gene3D" id="3.40.50.1820">
    <property type="entry name" value="alpha/beta hydrolase"/>
    <property type="match status" value="1"/>
</dbReference>
<dbReference type="InterPro" id="IPR000073">
    <property type="entry name" value="AB_hydrolase_1"/>
</dbReference>